<sequence length="192" mass="22328">MAVGEILELPSYCGKNPVLVYKSAKYPGTAIEWCQKRLHYDGSRTYYCKHCREVGTKKVAVVRYRNGKFCQVADDPEKHICGYPNDSHLYMNIRENRRKTELKRVSVQTDDRKYLMFFDGFRILTGKYKFEVVQILGQGFFAKVAEVEDLNGEKGKHYALKISRNERSCHYSAENEVKMLKMLKKCEGDGKE</sequence>
<proteinExistence type="predicted"/>
<evidence type="ECO:0000313" key="1">
    <source>
        <dbReference type="Proteomes" id="UP000887576"/>
    </source>
</evidence>
<dbReference type="Proteomes" id="UP000887576">
    <property type="component" value="Unplaced"/>
</dbReference>
<accession>A0AC34QUE5</accession>
<reference evidence="2" key="1">
    <citation type="submission" date="2022-11" db="UniProtKB">
        <authorList>
            <consortium name="WormBaseParasite"/>
        </authorList>
    </citation>
    <scope>IDENTIFICATION</scope>
</reference>
<protein>
    <submittedName>
        <fullName evidence="2">Protein kinase domain-containing protein</fullName>
    </submittedName>
</protein>
<name>A0AC34QUE5_9BILA</name>
<dbReference type="WBParaSite" id="JU765_v2.g1939.t1">
    <property type="protein sequence ID" value="JU765_v2.g1939.t1"/>
    <property type="gene ID" value="JU765_v2.g1939"/>
</dbReference>
<evidence type="ECO:0000313" key="2">
    <source>
        <dbReference type="WBParaSite" id="JU765_v2.g1939.t1"/>
    </source>
</evidence>
<organism evidence="1 2">
    <name type="scientific">Panagrolaimus sp. JU765</name>
    <dbReference type="NCBI Taxonomy" id="591449"/>
    <lineage>
        <taxon>Eukaryota</taxon>
        <taxon>Metazoa</taxon>
        <taxon>Ecdysozoa</taxon>
        <taxon>Nematoda</taxon>
        <taxon>Chromadorea</taxon>
        <taxon>Rhabditida</taxon>
        <taxon>Tylenchina</taxon>
        <taxon>Panagrolaimomorpha</taxon>
        <taxon>Panagrolaimoidea</taxon>
        <taxon>Panagrolaimidae</taxon>
        <taxon>Panagrolaimus</taxon>
    </lineage>
</organism>